<dbReference type="Proteomes" id="UP000476176">
    <property type="component" value="Unassembled WGS sequence"/>
</dbReference>
<dbReference type="EMBL" id="QXGC01009740">
    <property type="protein sequence ID" value="KAE9157356.1"/>
    <property type="molecule type" value="Genomic_DNA"/>
</dbReference>
<feature type="compositionally biased region" description="Acidic residues" evidence="1">
    <location>
        <begin position="43"/>
        <end position="67"/>
    </location>
</feature>
<evidence type="ECO:0000313" key="3">
    <source>
        <dbReference type="Proteomes" id="UP000476176"/>
    </source>
</evidence>
<comment type="caution">
    <text evidence="2">The sequence shown here is derived from an EMBL/GenBank/DDBJ whole genome shotgun (WGS) entry which is preliminary data.</text>
</comment>
<dbReference type="AlphaFoldDB" id="A0A6G0M7E0"/>
<gene>
    <name evidence="2" type="ORF">PF004_g32256</name>
</gene>
<feature type="compositionally biased region" description="Basic and acidic residues" evidence="1">
    <location>
        <begin position="1"/>
        <end position="12"/>
    </location>
</feature>
<name>A0A6G0M7E0_9STRA</name>
<evidence type="ECO:0000313" key="2">
    <source>
        <dbReference type="EMBL" id="KAE9157356.1"/>
    </source>
</evidence>
<accession>A0A6G0M7E0</accession>
<reference evidence="2 3" key="1">
    <citation type="submission" date="2018-09" db="EMBL/GenBank/DDBJ databases">
        <title>Genomic investigation of the strawberry pathogen Phytophthora fragariae indicates pathogenicity is determined by transcriptional variation in three key races.</title>
        <authorList>
            <person name="Adams T.M."/>
            <person name="Armitage A.D."/>
            <person name="Sobczyk M.K."/>
            <person name="Bates H.J."/>
            <person name="Dunwell J.M."/>
            <person name="Nellist C.F."/>
            <person name="Harrison R.J."/>
        </authorList>
    </citation>
    <scope>NUCLEOTIDE SEQUENCE [LARGE SCALE GENOMIC DNA]</scope>
    <source>
        <strain evidence="2 3">BC-23</strain>
    </source>
</reference>
<protein>
    <submittedName>
        <fullName evidence="2">Uncharacterized protein</fullName>
    </submittedName>
</protein>
<feature type="region of interest" description="Disordered" evidence="1">
    <location>
        <begin position="1"/>
        <end position="77"/>
    </location>
</feature>
<sequence>MVDLLNPERSEENGVPSSVGEPSETMPEPEVAGPDFEGRSDSDSEPELEDDDELELEYATEPTEVETGEASATPVTPSSVDVFGLASELFLAEQHEVTGVLYRWRLNIVS</sequence>
<organism evidence="2 3">
    <name type="scientific">Phytophthora fragariae</name>
    <dbReference type="NCBI Taxonomy" id="53985"/>
    <lineage>
        <taxon>Eukaryota</taxon>
        <taxon>Sar</taxon>
        <taxon>Stramenopiles</taxon>
        <taxon>Oomycota</taxon>
        <taxon>Peronosporomycetes</taxon>
        <taxon>Peronosporales</taxon>
        <taxon>Peronosporaceae</taxon>
        <taxon>Phytophthora</taxon>
    </lineage>
</organism>
<proteinExistence type="predicted"/>
<evidence type="ECO:0000256" key="1">
    <source>
        <dbReference type="SAM" id="MobiDB-lite"/>
    </source>
</evidence>